<dbReference type="AlphaFoldDB" id="I4GT67"/>
<proteinExistence type="predicted"/>
<dbReference type="Proteomes" id="UP000003273">
    <property type="component" value="Unassembled WGS sequence"/>
</dbReference>
<sequence>MFCLGALIRPLHNIILRLKVFLVKKFAQIEMILIAPYFFSEIELATIDVHFSCRTI</sequence>
<gene>
    <name evidence="1" type="ORF">MICAE_1580028</name>
</gene>
<accession>I4GT67</accession>
<reference evidence="1 2" key="1">
    <citation type="submission" date="2012-04" db="EMBL/GenBank/DDBJ databases">
        <authorList>
            <person name="Genoscope - CEA"/>
        </authorList>
    </citation>
    <scope>NUCLEOTIDE SEQUENCE [LARGE SCALE GENOMIC DNA]</scope>
    <source>
        <strain evidence="1 2">9806</strain>
    </source>
</reference>
<evidence type="ECO:0000313" key="1">
    <source>
        <dbReference type="EMBL" id="CCI12991.1"/>
    </source>
</evidence>
<comment type="caution">
    <text evidence="1">The sequence shown here is derived from an EMBL/GenBank/DDBJ whole genome shotgun (WGS) entry which is preliminary data.</text>
</comment>
<dbReference type="EMBL" id="CAIL01000066">
    <property type="protein sequence ID" value="CCI12991.1"/>
    <property type="molecule type" value="Genomic_DNA"/>
</dbReference>
<evidence type="ECO:0000313" key="2">
    <source>
        <dbReference type="Proteomes" id="UP000003273"/>
    </source>
</evidence>
<organism evidence="1 2">
    <name type="scientific">Microcystis aeruginosa PCC 9806</name>
    <dbReference type="NCBI Taxonomy" id="1160282"/>
    <lineage>
        <taxon>Bacteria</taxon>
        <taxon>Bacillati</taxon>
        <taxon>Cyanobacteriota</taxon>
        <taxon>Cyanophyceae</taxon>
        <taxon>Oscillatoriophycideae</taxon>
        <taxon>Chroococcales</taxon>
        <taxon>Microcystaceae</taxon>
        <taxon>Microcystis</taxon>
    </lineage>
</organism>
<name>I4GT67_MICAE</name>
<protein>
    <submittedName>
        <fullName evidence="1">Uncharacterized protein</fullName>
    </submittedName>
</protein>
<dbReference type="HOGENOM" id="CLU_3009197_0_0_3"/>